<accession>A0A851GJQ5</accession>
<dbReference type="SUPFAM" id="SSF69318">
    <property type="entry name" value="Integrin alpha N-terminal domain"/>
    <property type="match status" value="1"/>
</dbReference>
<dbReference type="InterPro" id="IPR028994">
    <property type="entry name" value="Integrin_alpha_N"/>
</dbReference>
<organism evidence="2 3">
    <name type="scientific">Oceaniferula marina</name>
    <dbReference type="NCBI Taxonomy" id="2748318"/>
    <lineage>
        <taxon>Bacteria</taxon>
        <taxon>Pseudomonadati</taxon>
        <taxon>Verrucomicrobiota</taxon>
        <taxon>Verrucomicrobiia</taxon>
        <taxon>Verrucomicrobiales</taxon>
        <taxon>Verrucomicrobiaceae</taxon>
        <taxon>Oceaniferula</taxon>
    </lineage>
</organism>
<evidence type="ECO:0000313" key="2">
    <source>
        <dbReference type="EMBL" id="NWK57566.1"/>
    </source>
</evidence>
<reference evidence="2 3" key="1">
    <citation type="submission" date="2020-07" db="EMBL/GenBank/DDBJ databases">
        <title>Roseicoccus Jingziensis gen. nov., sp. nov., isolated from coastal seawater.</title>
        <authorList>
            <person name="Feng X."/>
        </authorList>
    </citation>
    <scope>NUCLEOTIDE SEQUENCE [LARGE SCALE GENOMIC DNA]</scope>
    <source>
        <strain evidence="2 3">N1E253</strain>
    </source>
</reference>
<gene>
    <name evidence="2" type="ORF">HW115_18250</name>
</gene>
<sequence>MLKQIMMTGLVPAVFSIGAQAATFAPPVLLEAGGKPVMTESPGYASPTWADLDGDGVQDLLVGQFRHGKIRVYQGLAGGKLAPGKWLDTREGLAKVPGVW</sequence>
<name>A0A851GJQ5_9BACT</name>
<dbReference type="AlphaFoldDB" id="A0A851GJQ5"/>
<evidence type="ECO:0000313" key="3">
    <source>
        <dbReference type="Proteomes" id="UP000557872"/>
    </source>
</evidence>
<comment type="caution">
    <text evidence="2">The sequence shown here is derived from an EMBL/GenBank/DDBJ whole genome shotgun (WGS) entry which is preliminary data.</text>
</comment>
<dbReference type="EMBL" id="JACBAZ010000015">
    <property type="protein sequence ID" value="NWK57566.1"/>
    <property type="molecule type" value="Genomic_DNA"/>
</dbReference>
<keyword evidence="3" id="KW-1185">Reference proteome</keyword>
<feature type="chain" id="PRO_5032353923" evidence="1">
    <location>
        <begin position="22"/>
        <end position="100"/>
    </location>
</feature>
<protein>
    <submittedName>
        <fullName evidence="2">VCBS repeat-containing protein</fullName>
    </submittedName>
</protein>
<dbReference type="Proteomes" id="UP000557872">
    <property type="component" value="Unassembled WGS sequence"/>
</dbReference>
<evidence type="ECO:0000256" key="1">
    <source>
        <dbReference type="SAM" id="SignalP"/>
    </source>
</evidence>
<proteinExistence type="predicted"/>
<keyword evidence="1" id="KW-0732">Signal</keyword>
<feature type="signal peptide" evidence="1">
    <location>
        <begin position="1"/>
        <end position="21"/>
    </location>
</feature>
<dbReference type="RefSeq" id="WP_178934797.1">
    <property type="nucleotide sequence ID" value="NZ_JACBAZ010000015.1"/>
</dbReference>